<keyword evidence="1" id="KW-0472">Membrane</keyword>
<feature type="transmembrane region" description="Helical" evidence="1">
    <location>
        <begin position="409"/>
        <end position="425"/>
    </location>
</feature>
<feature type="transmembrane region" description="Helical" evidence="1">
    <location>
        <begin position="236"/>
        <end position="256"/>
    </location>
</feature>
<feature type="transmembrane region" description="Helical" evidence="1">
    <location>
        <begin position="144"/>
        <end position="162"/>
    </location>
</feature>
<feature type="transmembrane region" description="Helical" evidence="1">
    <location>
        <begin position="95"/>
        <end position="113"/>
    </location>
</feature>
<dbReference type="AlphaFoldDB" id="A0A9E2SDG1"/>
<feature type="transmembrane region" description="Helical" evidence="1">
    <location>
        <begin position="168"/>
        <end position="186"/>
    </location>
</feature>
<keyword evidence="3" id="KW-1185">Reference proteome</keyword>
<feature type="transmembrane region" description="Helical" evidence="1">
    <location>
        <begin position="55"/>
        <end position="75"/>
    </location>
</feature>
<organism evidence="2 3">
    <name type="scientific">Pinibacter aurantiacus</name>
    <dbReference type="NCBI Taxonomy" id="2851599"/>
    <lineage>
        <taxon>Bacteria</taxon>
        <taxon>Pseudomonadati</taxon>
        <taxon>Bacteroidota</taxon>
        <taxon>Chitinophagia</taxon>
        <taxon>Chitinophagales</taxon>
        <taxon>Chitinophagaceae</taxon>
        <taxon>Pinibacter</taxon>
    </lineage>
</organism>
<gene>
    <name evidence="2" type="ORF">KTO63_11870</name>
</gene>
<sequence>MKSLRPYFYTILELLIFILSFFLSESYTLLLIALTVVVLFSVLDKLGKGIVLRELISLHACVVCLVMPLVGYTWYTIENPLSKLWVMYMMVPFNTYFSFALPAIAGFVTMISWPSSRSNVTDGEAFLHWYINRAKSVLRLNNRTAIQIIGAGLICSLVLKFLPSGLQFIASLMFFGSFAGFLYVYFDKAMPRRKLILWLFGLYIVGNSIIVGMFTIVAYMGITIFSFLFIGKKVSMLKKISIFVLAVFILLLVQSVKRDYRTQIWRGYEGNRAELFSSLIIDELASGNSFFTVETFFKMYIRGNQGFNISLVMRRFPNQREFDGGERLLTTVAASLVPRVFWPDKPMAGGKFNMDYYAGIKVSGWSTDVGPLGEAWGSFGEVGGIIFMCVLGLFIRFAYFRFFWISRKIPLLLFWLPALFYPVTFSMETDTLLVLNTLVKGSFFIWVLFKMKPDWFGKPKQKVQFRKPVPQLR</sequence>
<feature type="transmembrane region" description="Helical" evidence="1">
    <location>
        <begin position="198"/>
        <end position="230"/>
    </location>
</feature>
<keyword evidence="1" id="KW-1133">Transmembrane helix</keyword>
<feature type="transmembrane region" description="Helical" evidence="1">
    <location>
        <begin position="29"/>
        <end position="46"/>
    </location>
</feature>
<protein>
    <submittedName>
        <fullName evidence="2">Uncharacterized protein</fullName>
    </submittedName>
</protein>
<evidence type="ECO:0000313" key="3">
    <source>
        <dbReference type="Proteomes" id="UP000812270"/>
    </source>
</evidence>
<dbReference type="RefSeq" id="WP_217791503.1">
    <property type="nucleotide sequence ID" value="NZ_JAHSPG010000008.1"/>
</dbReference>
<accession>A0A9E2SDG1</accession>
<reference evidence="2" key="1">
    <citation type="submission" date="2021-06" db="EMBL/GenBank/DDBJ databases">
        <authorList>
            <person name="Huq M.A."/>
        </authorList>
    </citation>
    <scope>NUCLEOTIDE SEQUENCE</scope>
    <source>
        <strain evidence="2">MAH-26</strain>
    </source>
</reference>
<proteinExistence type="predicted"/>
<evidence type="ECO:0000313" key="2">
    <source>
        <dbReference type="EMBL" id="MBV4357850.1"/>
    </source>
</evidence>
<comment type="caution">
    <text evidence="2">The sequence shown here is derived from an EMBL/GenBank/DDBJ whole genome shotgun (WGS) entry which is preliminary data.</text>
</comment>
<dbReference type="Proteomes" id="UP000812270">
    <property type="component" value="Unassembled WGS sequence"/>
</dbReference>
<keyword evidence="1" id="KW-0812">Transmembrane</keyword>
<dbReference type="EMBL" id="JAHSPG010000008">
    <property type="protein sequence ID" value="MBV4357850.1"/>
    <property type="molecule type" value="Genomic_DNA"/>
</dbReference>
<feature type="transmembrane region" description="Helical" evidence="1">
    <location>
        <begin position="431"/>
        <end position="449"/>
    </location>
</feature>
<name>A0A9E2SDG1_9BACT</name>
<feature type="transmembrane region" description="Helical" evidence="1">
    <location>
        <begin position="375"/>
        <end position="397"/>
    </location>
</feature>
<evidence type="ECO:0000256" key="1">
    <source>
        <dbReference type="SAM" id="Phobius"/>
    </source>
</evidence>